<evidence type="ECO:0000313" key="2">
    <source>
        <dbReference type="Proteomes" id="UP001234297"/>
    </source>
</evidence>
<dbReference type="EMBL" id="CM056815">
    <property type="protein sequence ID" value="KAJ8631774.1"/>
    <property type="molecule type" value="Genomic_DNA"/>
</dbReference>
<dbReference type="Proteomes" id="UP001234297">
    <property type="component" value="Chromosome 7"/>
</dbReference>
<evidence type="ECO:0000313" key="1">
    <source>
        <dbReference type="EMBL" id="KAJ8631774.1"/>
    </source>
</evidence>
<name>A0ACC2LEC0_PERAE</name>
<proteinExistence type="predicted"/>
<reference evidence="1 2" key="1">
    <citation type="journal article" date="2022" name="Hortic Res">
        <title>A haplotype resolved chromosomal level avocado genome allows analysis of novel avocado genes.</title>
        <authorList>
            <person name="Nath O."/>
            <person name="Fletcher S.J."/>
            <person name="Hayward A."/>
            <person name="Shaw L.M."/>
            <person name="Masouleh A.K."/>
            <person name="Furtado A."/>
            <person name="Henry R.J."/>
            <person name="Mitter N."/>
        </authorList>
    </citation>
    <scope>NUCLEOTIDE SEQUENCE [LARGE SCALE GENOMIC DNA]</scope>
    <source>
        <strain evidence="2">cv. Hass</strain>
    </source>
</reference>
<gene>
    <name evidence="1" type="ORF">MRB53_025097</name>
</gene>
<sequence length="106" mass="11638">MCNGSLDKYLFDGPRLVLSWNEQFKIVKGVASGLLYLHEGWEQVVIHGDVKASNVLLDGEMDGRLGDFELARLYEHGSNPNTTRVVGTFGYLALGADEGREGNDGH</sequence>
<comment type="caution">
    <text evidence="1">The sequence shown here is derived from an EMBL/GenBank/DDBJ whole genome shotgun (WGS) entry which is preliminary data.</text>
</comment>
<organism evidence="1 2">
    <name type="scientific">Persea americana</name>
    <name type="common">Avocado</name>
    <dbReference type="NCBI Taxonomy" id="3435"/>
    <lineage>
        <taxon>Eukaryota</taxon>
        <taxon>Viridiplantae</taxon>
        <taxon>Streptophyta</taxon>
        <taxon>Embryophyta</taxon>
        <taxon>Tracheophyta</taxon>
        <taxon>Spermatophyta</taxon>
        <taxon>Magnoliopsida</taxon>
        <taxon>Magnoliidae</taxon>
        <taxon>Laurales</taxon>
        <taxon>Lauraceae</taxon>
        <taxon>Persea</taxon>
    </lineage>
</organism>
<keyword evidence="2" id="KW-1185">Reference proteome</keyword>
<accession>A0ACC2LEC0</accession>
<protein>
    <submittedName>
        <fullName evidence="1">Uncharacterized protein</fullName>
    </submittedName>
</protein>